<dbReference type="Proteomes" id="UP001143910">
    <property type="component" value="Unassembled WGS sequence"/>
</dbReference>
<protein>
    <submittedName>
        <fullName evidence="1">Uncharacterized protein</fullName>
    </submittedName>
</protein>
<comment type="caution">
    <text evidence="1">The sequence shown here is derived from an EMBL/GenBank/DDBJ whole genome shotgun (WGS) entry which is preliminary data.</text>
</comment>
<accession>A0ACC1NLW2</accession>
<sequence length="295" mass="33566">MAGNEEVYFLPRDKQESIRLESQHHLYNDVTNGPIHYSIPRTSLLAIADVGTGTGIWLQEAKRTLEAGDGSLVKQREYHGFDISAAQFTDKATEDIKLHIHDVLTPFKSQYLEHFDLVHVRLFVGAIKVVDYDRAIRNMMALIKPGGYLQWVDYDISSQLRGNARQYPEYGQIIKPFFDNMVQAGLSASAPEELYKAFQRLNLQHVVKYDYFAHQRDELQSQITTWSTTGMVTALEVAYLRLGMAKNWAQAKCMAAGDKEKIQELHAQGLRTETLFCVILAQVSDLIDPITRLND</sequence>
<evidence type="ECO:0000313" key="2">
    <source>
        <dbReference type="Proteomes" id="UP001143910"/>
    </source>
</evidence>
<organism evidence="1 2">
    <name type="scientific">Zarea fungicola</name>
    <dbReference type="NCBI Taxonomy" id="93591"/>
    <lineage>
        <taxon>Eukaryota</taxon>
        <taxon>Fungi</taxon>
        <taxon>Dikarya</taxon>
        <taxon>Ascomycota</taxon>
        <taxon>Pezizomycotina</taxon>
        <taxon>Sordariomycetes</taxon>
        <taxon>Hypocreomycetidae</taxon>
        <taxon>Hypocreales</taxon>
        <taxon>Cordycipitaceae</taxon>
        <taxon>Zarea</taxon>
    </lineage>
</organism>
<evidence type="ECO:0000313" key="1">
    <source>
        <dbReference type="EMBL" id="KAJ2979404.1"/>
    </source>
</evidence>
<gene>
    <name evidence="1" type="ORF">NQ176_g3274</name>
</gene>
<keyword evidence="2" id="KW-1185">Reference proteome</keyword>
<name>A0ACC1NLW2_9HYPO</name>
<dbReference type="EMBL" id="JANJQO010000287">
    <property type="protein sequence ID" value="KAJ2979404.1"/>
    <property type="molecule type" value="Genomic_DNA"/>
</dbReference>
<reference evidence="1" key="1">
    <citation type="submission" date="2022-08" db="EMBL/GenBank/DDBJ databases">
        <title>Genome Sequence of Lecanicillium fungicola.</title>
        <authorList>
            <person name="Buettner E."/>
        </authorList>
    </citation>
    <scope>NUCLEOTIDE SEQUENCE</scope>
    <source>
        <strain evidence="1">Babe33</strain>
    </source>
</reference>
<proteinExistence type="predicted"/>